<dbReference type="PANTHER" id="PTHR22916">
    <property type="entry name" value="GLYCOSYLTRANSFERASE"/>
    <property type="match status" value="1"/>
</dbReference>
<dbReference type="InterPro" id="IPR001173">
    <property type="entry name" value="Glyco_trans_2-like"/>
</dbReference>
<dbReference type="Proteomes" id="UP000306416">
    <property type="component" value="Unassembled WGS sequence"/>
</dbReference>
<dbReference type="PANTHER" id="PTHR22916:SF3">
    <property type="entry name" value="UDP-GLCNAC:BETAGAL BETA-1,3-N-ACETYLGLUCOSAMINYLTRANSFERASE-LIKE PROTEIN 1"/>
    <property type="match status" value="1"/>
</dbReference>
<gene>
    <name evidence="2" type="ORF">E4633_08215</name>
</gene>
<name>A0A4S1CFK7_9BACT</name>
<reference evidence="2 3" key="1">
    <citation type="submission" date="2019-04" db="EMBL/GenBank/DDBJ databases">
        <title>Geobacter oryzae sp. nov., ferric-reducing bacteria isolated from paddy soil.</title>
        <authorList>
            <person name="Xu Z."/>
            <person name="Masuda Y."/>
            <person name="Itoh H."/>
            <person name="Senoo K."/>
        </authorList>
    </citation>
    <scope>NUCLEOTIDE SEQUENCE [LARGE SCALE GENOMIC DNA]</scope>
    <source>
        <strain evidence="2 3">Red111</strain>
    </source>
</reference>
<proteinExistence type="predicted"/>
<dbReference type="Pfam" id="PF00535">
    <property type="entry name" value="Glycos_transf_2"/>
    <property type="match status" value="1"/>
</dbReference>
<dbReference type="AlphaFoldDB" id="A0A4S1CFK7"/>
<evidence type="ECO:0000313" key="2">
    <source>
        <dbReference type="EMBL" id="TGU72287.1"/>
    </source>
</evidence>
<protein>
    <submittedName>
        <fullName evidence="2">Glycosyltransferase</fullName>
    </submittedName>
</protein>
<sequence length="357" mass="40480">MTIAALAHPAVTVLMAVYNGEAFLREAVESILTQTFKDFELLVIDDGSTDGSADIVASFVDPRVLLVRNGKNLGLIATLNRGIELARGAYIVRMDCDDVSLPERLQRQVDFMEAHPEVGVCGVWYLEFGERVRRTTRCACDHDSIRCGTLFNPVVGHPTVILRKRLLEEHGLRYDADFGHAEDFRLWAEALRYCRFANIPEVLLHYRLHPGQVTSVHAQQQMESSGRVRRDLLRELGIDPTPEEFEVHQLLSALTRPVHFPIQNLPVPEQLARIDAWLCKLKRANDARGIYPEPQFSRMLVERWVGVCVVNFLARGILSPGLFTAPELFRHTGSAWRYAFAFISHRIRTALRDSLIS</sequence>
<dbReference type="GO" id="GO:0016758">
    <property type="term" value="F:hexosyltransferase activity"/>
    <property type="evidence" value="ECO:0007669"/>
    <property type="project" value="UniProtKB-ARBA"/>
</dbReference>
<evidence type="ECO:0000313" key="3">
    <source>
        <dbReference type="Proteomes" id="UP000306416"/>
    </source>
</evidence>
<organism evidence="2 3">
    <name type="scientific">Geomonas terrae</name>
    <dbReference type="NCBI Taxonomy" id="2562681"/>
    <lineage>
        <taxon>Bacteria</taxon>
        <taxon>Pseudomonadati</taxon>
        <taxon>Thermodesulfobacteriota</taxon>
        <taxon>Desulfuromonadia</taxon>
        <taxon>Geobacterales</taxon>
        <taxon>Geobacteraceae</taxon>
        <taxon>Geomonas</taxon>
    </lineage>
</organism>
<dbReference type="InterPro" id="IPR029044">
    <property type="entry name" value="Nucleotide-diphossugar_trans"/>
</dbReference>
<dbReference type="EMBL" id="SRSC01000002">
    <property type="protein sequence ID" value="TGU72287.1"/>
    <property type="molecule type" value="Genomic_DNA"/>
</dbReference>
<evidence type="ECO:0000259" key="1">
    <source>
        <dbReference type="Pfam" id="PF00535"/>
    </source>
</evidence>
<dbReference type="RefSeq" id="WP_135869771.1">
    <property type="nucleotide sequence ID" value="NZ_SRSC01000002.1"/>
</dbReference>
<comment type="caution">
    <text evidence="2">The sequence shown here is derived from an EMBL/GenBank/DDBJ whole genome shotgun (WGS) entry which is preliminary data.</text>
</comment>
<keyword evidence="2" id="KW-0808">Transferase</keyword>
<feature type="domain" description="Glycosyltransferase 2-like" evidence="1">
    <location>
        <begin position="12"/>
        <end position="136"/>
    </location>
</feature>
<dbReference type="Gene3D" id="3.90.550.10">
    <property type="entry name" value="Spore Coat Polysaccharide Biosynthesis Protein SpsA, Chain A"/>
    <property type="match status" value="1"/>
</dbReference>
<dbReference type="SUPFAM" id="SSF53448">
    <property type="entry name" value="Nucleotide-diphospho-sugar transferases"/>
    <property type="match status" value="1"/>
</dbReference>
<accession>A0A4S1CFK7</accession>
<keyword evidence="3" id="KW-1185">Reference proteome</keyword>